<evidence type="ECO:0000313" key="1">
    <source>
        <dbReference type="EMBL" id="MEZ0476491.1"/>
    </source>
</evidence>
<proteinExistence type="predicted"/>
<sequence>MIAPAFHRAVADGHEGRTCMTELGTCYAMGLDRCVAIARNGPAYNSRRNSLRGPTPAAPDVIGGVAGTAPRPDLDSSYWQMIRLAI</sequence>
<name>A0ABV4HUR0_9GAMM</name>
<dbReference type="EMBL" id="JBFWIC010000037">
    <property type="protein sequence ID" value="MEZ0476491.1"/>
    <property type="molecule type" value="Genomic_DNA"/>
</dbReference>
<protein>
    <submittedName>
        <fullName evidence="1">Uncharacterized protein</fullName>
    </submittedName>
</protein>
<organism evidence="1 2">
    <name type="scientific">Luteimonas salinilitoris</name>
    <dbReference type="NCBI Taxonomy" id="3237697"/>
    <lineage>
        <taxon>Bacteria</taxon>
        <taxon>Pseudomonadati</taxon>
        <taxon>Pseudomonadota</taxon>
        <taxon>Gammaproteobacteria</taxon>
        <taxon>Lysobacterales</taxon>
        <taxon>Lysobacteraceae</taxon>
        <taxon>Luteimonas</taxon>
    </lineage>
</organism>
<dbReference type="RefSeq" id="WP_370562847.1">
    <property type="nucleotide sequence ID" value="NZ_JBFWIB010000002.1"/>
</dbReference>
<comment type="caution">
    <text evidence="1">The sequence shown here is derived from an EMBL/GenBank/DDBJ whole genome shotgun (WGS) entry which is preliminary data.</text>
</comment>
<accession>A0ABV4HUR0</accession>
<keyword evidence="2" id="KW-1185">Reference proteome</keyword>
<gene>
    <name evidence="1" type="ORF">AB6713_18015</name>
</gene>
<evidence type="ECO:0000313" key="2">
    <source>
        <dbReference type="Proteomes" id="UP001566331"/>
    </source>
</evidence>
<dbReference type="Proteomes" id="UP001566331">
    <property type="component" value="Unassembled WGS sequence"/>
</dbReference>
<reference evidence="1 2" key="1">
    <citation type="submission" date="2024-07" db="EMBL/GenBank/DDBJ databases">
        <title>Luteimonas salilacus sp. nov., isolated from the shore soil of Salt Lake in Tibet of China.</title>
        <authorList>
            <person name="Zhang X."/>
            <person name="Li A."/>
        </authorList>
    </citation>
    <scope>NUCLEOTIDE SEQUENCE [LARGE SCALE GENOMIC DNA]</scope>
    <source>
        <strain evidence="1 2">B3-2-R+30</strain>
    </source>
</reference>